<dbReference type="InterPro" id="IPR050772">
    <property type="entry name" value="Hydratase-Decarb/MhpD_sf"/>
</dbReference>
<dbReference type="PANTHER" id="PTHR30143:SF0">
    <property type="entry name" value="2-KETO-4-PENTENOATE HYDRATASE"/>
    <property type="match status" value="1"/>
</dbReference>
<dbReference type="HOGENOM" id="CLU_1077048_0_0_5"/>
<dbReference type="Gene3D" id="3.90.850.10">
    <property type="entry name" value="Fumarylacetoacetase-like, C-terminal domain"/>
    <property type="match status" value="1"/>
</dbReference>
<gene>
    <name evidence="3" type="ordered locus">Msil_0876</name>
</gene>
<keyword evidence="4" id="KW-1185">Reference proteome</keyword>
<dbReference type="OrthoDB" id="9792137at2"/>
<dbReference type="GO" id="GO:0016787">
    <property type="term" value="F:hydrolase activity"/>
    <property type="evidence" value="ECO:0007669"/>
    <property type="project" value="UniProtKB-KW"/>
</dbReference>
<reference evidence="3 4" key="1">
    <citation type="journal article" date="2010" name="J. Bacteriol.">
        <title>Complete genome sequence of the aerobic facultative methanotroph Methylocella silvestris BL2.</title>
        <authorList>
            <person name="Chen Y."/>
            <person name="Crombie A."/>
            <person name="Rahman M.T."/>
            <person name="Dedysh S.N."/>
            <person name="Liesack W."/>
            <person name="Stott M.B."/>
            <person name="Alam M."/>
            <person name="Theisen A.R."/>
            <person name="Murrell J.C."/>
            <person name="Dunfield P.F."/>
        </authorList>
    </citation>
    <scope>NUCLEOTIDE SEQUENCE [LARGE SCALE GENOMIC DNA]</scope>
    <source>
        <strain evidence="4">DSM 15510 / CIP 108128 / LMG 27833 / NCIMB 13906 / BL2</strain>
    </source>
</reference>
<feature type="domain" description="Fumarylacetoacetase-like C-terminal" evidence="2">
    <location>
        <begin position="71"/>
        <end position="254"/>
    </location>
</feature>
<organism evidence="3 4">
    <name type="scientific">Methylocella silvestris (strain DSM 15510 / CIP 108128 / LMG 27833 / NCIMB 13906 / BL2)</name>
    <dbReference type="NCBI Taxonomy" id="395965"/>
    <lineage>
        <taxon>Bacteria</taxon>
        <taxon>Pseudomonadati</taxon>
        <taxon>Pseudomonadota</taxon>
        <taxon>Alphaproteobacteria</taxon>
        <taxon>Hyphomicrobiales</taxon>
        <taxon>Beijerinckiaceae</taxon>
        <taxon>Methylocella</taxon>
    </lineage>
</organism>
<proteinExistence type="predicted"/>
<accession>B8ESF6</accession>
<dbReference type="STRING" id="395965.Msil_0876"/>
<keyword evidence="1" id="KW-0456">Lyase</keyword>
<dbReference type="EMBL" id="CP001280">
    <property type="protein sequence ID" value="ACK49846.1"/>
    <property type="molecule type" value="Genomic_DNA"/>
</dbReference>
<evidence type="ECO:0000313" key="3">
    <source>
        <dbReference type="EMBL" id="ACK49846.1"/>
    </source>
</evidence>
<protein>
    <submittedName>
        <fullName evidence="3">Fumarylacetoacetate (FAA) hydrolase</fullName>
    </submittedName>
</protein>
<evidence type="ECO:0000256" key="1">
    <source>
        <dbReference type="ARBA" id="ARBA00023239"/>
    </source>
</evidence>
<sequence>MQENDLDKLGEKLAANRKAGMFSDLGLAELQSKAEAGAVQAAALEAYVDGFIGYALIATSEVCRHTLGLHEPIYTVMPNSAHFADECLIRLPQGIIGAQCELTFTMGRPFPGFGESIDRASAAEAIVACRPTIGLLGRRAKPGPRIDLASIADFGLHVATICGPIAERPDVQSLDLRVMTARIDDKIVLRASAAAILGHPLEAVVWLARKLSLQGAQINAGDIVATGSCAPILQVLPGQRLTVEFEKIGAASCRFE</sequence>
<dbReference type="InterPro" id="IPR011234">
    <property type="entry name" value="Fumarylacetoacetase-like_C"/>
</dbReference>
<name>B8ESF6_METSB</name>
<evidence type="ECO:0000259" key="2">
    <source>
        <dbReference type="Pfam" id="PF01557"/>
    </source>
</evidence>
<evidence type="ECO:0000313" key="4">
    <source>
        <dbReference type="Proteomes" id="UP000002257"/>
    </source>
</evidence>
<dbReference type="Proteomes" id="UP000002257">
    <property type="component" value="Chromosome"/>
</dbReference>
<dbReference type="GO" id="GO:0005737">
    <property type="term" value="C:cytoplasm"/>
    <property type="evidence" value="ECO:0007669"/>
    <property type="project" value="TreeGrafter"/>
</dbReference>
<keyword evidence="3" id="KW-0378">Hydrolase</keyword>
<dbReference type="InterPro" id="IPR036663">
    <property type="entry name" value="Fumarylacetoacetase_C_sf"/>
</dbReference>
<dbReference type="GO" id="GO:0008684">
    <property type="term" value="F:2-oxopent-4-enoate hydratase activity"/>
    <property type="evidence" value="ECO:0007669"/>
    <property type="project" value="TreeGrafter"/>
</dbReference>
<dbReference type="KEGG" id="msl:Msil_0876"/>
<dbReference type="PANTHER" id="PTHR30143">
    <property type="entry name" value="ACID HYDRATASE"/>
    <property type="match status" value="1"/>
</dbReference>
<dbReference type="eggNOG" id="COG3971">
    <property type="taxonomic scope" value="Bacteria"/>
</dbReference>
<dbReference type="Pfam" id="PF01557">
    <property type="entry name" value="FAA_hydrolase"/>
    <property type="match status" value="1"/>
</dbReference>
<dbReference type="RefSeq" id="WP_012589916.1">
    <property type="nucleotide sequence ID" value="NC_011666.1"/>
</dbReference>
<dbReference type="AlphaFoldDB" id="B8ESF6"/>
<dbReference type="SUPFAM" id="SSF56529">
    <property type="entry name" value="FAH"/>
    <property type="match status" value="1"/>
</dbReference>